<name>A0A6L9FZ05_9MICC</name>
<dbReference type="RefSeq" id="WP_161447104.1">
    <property type="nucleotide sequence ID" value="NZ_WYDN01000001.1"/>
</dbReference>
<evidence type="ECO:0000313" key="2">
    <source>
        <dbReference type="Proteomes" id="UP000477543"/>
    </source>
</evidence>
<comment type="caution">
    <text evidence="1">The sequence shown here is derived from an EMBL/GenBank/DDBJ whole genome shotgun (WGS) entry which is preliminary data.</text>
</comment>
<gene>
    <name evidence="1" type="ORF">GT020_01840</name>
</gene>
<sequence length="83" mass="9048">MTVNEAKGNLQARLDSQTLAELTRRVERAGQEFDDASKERAAAIVRRADAAMQLANDARDGFRSTPAAVRRYEDAIAALGEAQ</sequence>
<organism evidence="1 2">
    <name type="scientific">Glutamicibacter soli</name>
    <dbReference type="NCBI Taxonomy" id="453836"/>
    <lineage>
        <taxon>Bacteria</taxon>
        <taxon>Bacillati</taxon>
        <taxon>Actinomycetota</taxon>
        <taxon>Actinomycetes</taxon>
        <taxon>Micrococcales</taxon>
        <taxon>Micrococcaceae</taxon>
        <taxon>Glutamicibacter</taxon>
    </lineage>
</organism>
<evidence type="ECO:0000313" key="1">
    <source>
        <dbReference type="EMBL" id="NAZ14812.1"/>
    </source>
</evidence>
<protein>
    <submittedName>
        <fullName evidence="1">Uncharacterized protein</fullName>
    </submittedName>
</protein>
<dbReference type="AlphaFoldDB" id="A0A6L9FZ05"/>
<reference evidence="1 2" key="1">
    <citation type="submission" date="2020-01" db="EMBL/GenBank/DDBJ databases">
        <title>Glutamicibacter soli M275.</title>
        <authorList>
            <person name="Meng X."/>
        </authorList>
    </citation>
    <scope>NUCLEOTIDE SEQUENCE [LARGE SCALE GENOMIC DNA]</scope>
    <source>
        <strain evidence="1 2">M275</strain>
    </source>
</reference>
<dbReference type="Proteomes" id="UP000477543">
    <property type="component" value="Unassembled WGS sequence"/>
</dbReference>
<accession>A0A6L9FZ05</accession>
<dbReference type="EMBL" id="WYDN01000001">
    <property type="protein sequence ID" value="NAZ14812.1"/>
    <property type="molecule type" value="Genomic_DNA"/>
</dbReference>
<proteinExistence type="predicted"/>